<dbReference type="InterPro" id="IPR051260">
    <property type="entry name" value="Diverse_substr_monoxygenases"/>
</dbReference>
<keyword evidence="3" id="KW-0560">Oxidoreductase</keyword>
<dbReference type="InterPro" id="IPR016215">
    <property type="entry name" value="NTA_MOA"/>
</dbReference>
<keyword evidence="1 6" id="KW-0285">Flavoprotein</keyword>
<evidence type="ECO:0000256" key="3">
    <source>
        <dbReference type="ARBA" id="ARBA00023002"/>
    </source>
</evidence>
<dbReference type="PIRSF" id="PIRSF000337">
    <property type="entry name" value="NTA_MOA"/>
    <property type="match status" value="1"/>
</dbReference>
<evidence type="ECO:0000259" key="7">
    <source>
        <dbReference type="Pfam" id="PF00296"/>
    </source>
</evidence>
<dbReference type="Pfam" id="PF00296">
    <property type="entry name" value="Bac_luciferase"/>
    <property type="match status" value="1"/>
</dbReference>
<feature type="binding site" evidence="6">
    <location>
        <position position="183"/>
    </location>
    <ligand>
        <name>FMN</name>
        <dbReference type="ChEBI" id="CHEBI:58210"/>
    </ligand>
</feature>
<dbReference type="InterPro" id="IPR036661">
    <property type="entry name" value="Luciferase-like_sf"/>
</dbReference>
<feature type="domain" description="Luciferase-like" evidence="7">
    <location>
        <begin position="32"/>
        <end position="355"/>
    </location>
</feature>
<keyword evidence="4" id="KW-0503">Monooxygenase</keyword>
<dbReference type="OrthoDB" id="3265338at2"/>
<dbReference type="Gene3D" id="3.20.20.30">
    <property type="entry name" value="Luciferase-like domain"/>
    <property type="match status" value="2"/>
</dbReference>
<name>A0A4V4RER8_9MICO</name>
<feature type="binding site" evidence="6">
    <location>
        <position position="151"/>
    </location>
    <ligand>
        <name>FMN</name>
        <dbReference type="ChEBI" id="CHEBI:58210"/>
    </ligand>
</feature>
<gene>
    <name evidence="8" type="ORF">D4765_12015</name>
</gene>
<evidence type="ECO:0000256" key="2">
    <source>
        <dbReference type="ARBA" id="ARBA00022643"/>
    </source>
</evidence>
<dbReference type="PANTHER" id="PTHR30011">
    <property type="entry name" value="ALKANESULFONATE MONOOXYGENASE-RELATED"/>
    <property type="match status" value="1"/>
</dbReference>
<comment type="similarity">
    <text evidence="5">Belongs to the NtaA/SnaA/DszA monooxygenase family.</text>
</comment>
<keyword evidence="2 6" id="KW-0288">FMN</keyword>
<reference evidence="8 9" key="1">
    <citation type="journal article" date="2019" name="Microorganisms">
        <title>Systematic Affiliation and Genome Analysis of Subtercola vilae DB165(T) with Particular Emphasis on Cold Adaptation of an Isolate from a High-Altitude Cold Volcano Lake.</title>
        <authorList>
            <person name="Villalobos A.S."/>
            <person name="Wiese J."/>
            <person name="Imhoff J.F."/>
            <person name="Dorador C."/>
            <person name="Keller A."/>
            <person name="Hentschel U."/>
        </authorList>
    </citation>
    <scope>NUCLEOTIDE SEQUENCE [LARGE SCALE GENOMIC DNA]</scope>
    <source>
        <strain evidence="8 9">DB165</strain>
    </source>
</reference>
<comment type="caution">
    <text evidence="8">The sequence shown here is derived from an EMBL/GenBank/DDBJ whole genome shotgun (WGS) entry which is preliminary data.</text>
</comment>
<dbReference type="PANTHER" id="PTHR30011:SF16">
    <property type="entry name" value="C2H2 FINGER DOMAIN TRANSCRIPTION FACTOR (EUROFUNG)-RELATED"/>
    <property type="match status" value="1"/>
</dbReference>
<evidence type="ECO:0000256" key="1">
    <source>
        <dbReference type="ARBA" id="ARBA00022630"/>
    </source>
</evidence>
<keyword evidence="9" id="KW-1185">Reference proteome</keyword>
<dbReference type="RefSeq" id="WP_136642539.1">
    <property type="nucleotide sequence ID" value="NZ_QYRT01000023.1"/>
</dbReference>
<evidence type="ECO:0000313" key="8">
    <source>
        <dbReference type="EMBL" id="TIH34824.1"/>
    </source>
</evidence>
<feature type="binding site" evidence="6">
    <location>
        <position position="98"/>
    </location>
    <ligand>
        <name>FMN</name>
        <dbReference type="ChEBI" id="CHEBI:58210"/>
    </ligand>
</feature>
<dbReference type="InterPro" id="IPR011251">
    <property type="entry name" value="Luciferase-like_dom"/>
</dbReference>
<evidence type="ECO:0000256" key="4">
    <source>
        <dbReference type="ARBA" id="ARBA00023033"/>
    </source>
</evidence>
<dbReference type="EMBL" id="QYRT01000023">
    <property type="protein sequence ID" value="TIH34824.1"/>
    <property type="molecule type" value="Genomic_DNA"/>
</dbReference>
<protein>
    <submittedName>
        <fullName evidence="8">LLM class flavin-dependent oxidoreductase</fullName>
    </submittedName>
</protein>
<evidence type="ECO:0000256" key="6">
    <source>
        <dbReference type="PIRSR" id="PIRSR000337-1"/>
    </source>
</evidence>
<evidence type="ECO:0000313" key="9">
    <source>
        <dbReference type="Proteomes" id="UP000306192"/>
    </source>
</evidence>
<dbReference type="GO" id="GO:0016705">
    <property type="term" value="F:oxidoreductase activity, acting on paired donors, with incorporation or reduction of molecular oxygen"/>
    <property type="evidence" value="ECO:0007669"/>
    <property type="project" value="InterPro"/>
</dbReference>
<accession>A0A4V4RER8</accession>
<dbReference type="SUPFAM" id="SSF51679">
    <property type="entry name" value="Bacterial luciferase-like"/>
    <property type="match status" value="1"/>
</dbReference>
<dbReference type="AlphaFoldDB" id="A0A4V4RER8"/>
<dbReference type="Proteomes" id="UP000306192">
    <property type="component" value="Unassembled WGS sequence"/>
</dbReference>
<feature type="binding site" evidence="6">
    <location>
        <position position="155"/>
    </location>
    <ligand>
        <name>FMN</name>
        <dbReference type="ChEBI" id="CHEBI:58210"/>
    </ligand>
</feature>
<organism evidence="8 9">
    <name type="scientific">Subtercola vilae</name>
    <dbReference type="NCBI Taxonomy" id="2056433"/>
    <lineage>
        <taxon>Bacteria</taxon>
        <taxon>Bacillati</taxon>
        <taxon>Actinomycetota</taxon>
        <taxon>Actinomycetes</taxon>
        <taxon>Micrococcales</taxon>
        <taxon>Microbacteriaceae</taxon>
        <taxon>Subtercola</taxon>
    </lineage>
</organism>
<evidence type="ECO:0000256" key="5">
    <source>
        <dbReference type="ARBA" id="ARBA00033748"/>
    </source>
</evidence>
<dbReference type="GO" id="GO:0004497">
    <property type="term" value="F:monooxygenase activity"/>
    <property type="evidence" value="ECO:0007669"/>
    <property type="project" value="UniProtKB-KW"/>
</dbReference>
<sequence length="424" mass="46498">MTSPALHRVHLGAFYPNDHYYTLWSKAPLGSQVEFVAFRHFAQSAERGLFDFVFLAEANWLQEHRGRVVEHAIMDKPDSLTVLAALAAETTRVGLVATIGTTFSDPYTVARQLETLQALSGHRAGWNVVTSHTTFGVGASTNFRPGRMVAHADRYRAAAAFLEGTWGFWGDHEKPVIVQAGGSDEGRALAAAHADVIFTGRRSLPESREFLTDLAARAATHGRPAPKVLPSTAFVLGDSQADADERAREWAQLEMTPAVARFILEEVWGGDLTDFDVDGPLPGFDPDWKVADAYTRGGVDGERDARTLIARWRDLSEREHLSVRQLFGTVLARRDFVGTPLAVAEQINHWVQSRASDGFVVNPSVVPGVPGQPGGLDEFVDRVVPELQNMGVYPAEYAGESLREHITGGDARHDEPERHDDGDT</sequence>
<proteinExistence type="inferred from homology"/>